<dbReference type="PANTHER" id="PTHR23359">
    <property type="entry name" value="NUCLEOTIDE KINASE"/>
    <property type="match status" value="1"/>
</dbReference>
<feature type="binding site" evidence="5">
    <location>
        <begin position="76"/>
        <end position="79"/>
    </location>
    <ligand>
        <name>AMP</name>
        <dbReference type="ChEBI" id="CHEBI:456215"/>
    </ligand>
</feature>
<dbReference type="PROSITE" id="PS00113">
    <property type="entry name" value="ADENYLATE_KINASE"/>
    <property type="match status" value="1"/>
</dbReference>
<dbReference type="AlphaFoldDB" id="A0A7C4YJ31"/>
<feature type="binding site" evidence="5">
    <location>
        <position position="36"/>
    </location>
    <ligand>
        <name>AMP</name>
        <dbReference type="ChEBI" id="CHEBI:456215"/>
    </ligand>
</feature>
<dbReference type="InterPro" id="IPR000850">
    <property type="entry name" value="Adenylat/UMP-CMP_kin"/>
</dbReference>
<feature type="binding site" evidence="5">
    <location>
        <position position="121"/>
    </location>
    <ligand>
        <name>Zn(2+)</name>
        <dbReference type="ChEBI" id="CHEBI:29105"/>
        <note>structural</note>
    </ligand>
</feature>
<comment type="catalytic activity">
    <reaction evidence="5 7">
        <text>AMP + ATP = 2 ADP</text>
        <dbReference type="Rhea" id="RHEA:12973"/>
        <dbReference type="ChEBI" id="CHEBI:30616"/>
        <dbReference type="ChEBI" id="CHEBI:456215"/>
        <dbReference type="ChEBI" id="CHEBI:456216"/>
        <dbReference type="EC" id="2.7.4.3"/>
    </reaction>
</comment>
<dbReference type="CDD" id="cd01428">
    <property type="entry name" value="ADK"/>
    <property type="match status" value="1"/>
</dbReference>
<dbReference type="GO" id="GO:0005524">
    <property type="term" value="F:ATP binding"/>
    <property type="evidence" value="ECO:0007669"/>
    <property type="project" value="UniProtKB-UniRule"/>
</dbReference>
<feature type="binding site" evidence="5">
    <location>
        <begin position="51"/>
        <end position="53"/>
    </location>
    <ligand>
        <name>AMP</name>
        <dbReference type="ChEBI" id="CHEBI:456215"/>
    </ligand>
</feature>
<gene>
    <name evidence="5" type="primary">adk</name>
    <name evidence="9" type="ORF">ENV67_07720</name>
</gene>
<dbReference type="GO" id="GO:0044209">
    <property type="term" value="P:AMP salvage"/>
    <property type="evidence" value="ECO:0007669"/>
    <property type="project" value="UniProtKB-UniRule"/>
</dbReference>
<comment type="pathway">
    <text evidence="5">Purine metabolism; AMP biosynthesis via salvage pathway; AMP from ADP: step 1/1.</text>
</comment>
<evidence type="ECO:0000256" key="1">
    <source>
        <dbReference type="ARBA" id="ARBA00022679"/>
    </source>
</evidence>
<comment type="caution">
    <text evidence="5">Lacks conserved residue(s) required for the propagation of feature annotation.</text>
</comment>
<evidence type="ECO:0000256" key="7">
    <source>
        <dbReference type="RuleBase" id="RU003331"/>
    </source>
</evidence>
<dbReference type="NCBIfam" id="TIGR01351">
    <property type="entry name" value="adk"/>
    <property type="match status" value="1"/>
</dbReference>
<dbReference type="GO" id="GO:0005737">
    <property type="term" value="C:cytoplasm"/>
    <property type="evidence" value="ECO:0007669"/>
    <property type="project" value="UniProtKB-SubCell"/>
</dbReference>
<organism evidence="9">
    <name type="scientific">candidate division WOR-3 bacterium</name>
    <dbReference type="NCBI Taxonomy" id="2052148"/>
    <lineage>
        <taxon>Bacteria</taxon>
        <taxon>Bacteria division WOR-3</taxon>
    </lineage>
</organism>
<comment type="caution">
    <text evidence="9">The sequence shown here is derived from an EMBL/GenBank/DDBJ whole genome shotgun (WGS) entry which is preliminary data.</text>
</comment>
<dbReference type="GO" id="GO:0004017">
    <property type="term" value="F:AMP kinase activity"/>
    <property type="evidence" value="ECO:0007669"/>
    <property type="project" value="UniProtKB-UniRule"/>
</dbReference>
<keyword evidence="2 5" id="KW-0545">Nucleotide biosynthesis</keyword>
<feature type="binding site" evidence="5">
    <location>
        <begin position="10"/>
        <end position="15"/>
    </location>
    <ligand>
        <name>ATP</name>
        <dbReference type="ChEBI" id="CHEBI:30616"/>
    </ligand>
</feature>
<feature type="binding site" evidence="5">
    <location>
        <position position="141"/>
    </location>
    <ligand>
        <name>Zn(2+)</name>
        <dbReference type="ChEBI" id="CHEBI:29105"/>
        <note>structural</note>
    </ligand>
</feature>
<evidence type="ECO:0000256" key="6">
    <source>
        <dbReference type="RuleBase" id="RU003330"/>
    </source>
</evidence>
<comment type="similarity">
    <text evidence="5 6">Belongs to the adenylate kinase family.</text>
</comment>
<evidence type="ECO:0000256" key="3">
    <source>
        <dbReference type="ARBA" id="ARBA00022741"/>
    </source>
</evidence>
<dbReference type="Pfam" id="PF00406">
    <property type="entry name" value="ADK"/>
    <property type="match status" value="1"/>
</dbReference>
<keyword evidence="3 5" id="KW-0547">Nucleotide-binding</keyword>
<dbReference type="InterPro" id="IPR006259">
    <property type="entry name" value="Adenyl_kin_sub"/>
</dbReference>
<evidence type="ECO:0000256" key="5">
    <source>
        <dbReference type="HAMAP-Rule" id="MF_00235"/>
    </source>
</evidence>
<keyword evidence="4 5" id="KW-0418">Kinase</keyword>
<feature type="binding site" evidence="5">
    <location>
        <position position="118"/>
    </location>
    <ligand>
        <name>ATP</name>
        <dbReference type="ChEBI" id="CHEBI:30616"/>
    </ligand>
</feature>
<comment type="domain">
    <text evidence="5">Consists of three domains, a large central CORE domain and two small peripheral domains, NMPbind and LID, which undergo movements during catalysis. The LID domain closes over the site of phosphoryl transfer upon ATP binding. Assembling and dissambling the active center during each catalytic cycle provides an effective means to prevent ATP hydrolysis. Some bacteria have evolved a zinc-coordinating structure that stabilizes the LID domain.</text>
</comment>
<dbReference type="EC" id="2.7.4.3" evidence="5 7"/>
<feature type="binding site" evidence="5">
    <location>
        <position position="31"/>
    </location>
    <ligand>
        <name>AMP</name>
        <dbReference type="ChEBI" id="CHEBI:456215"/>
    </ligand>
</feature>
<sequence>MKIALLGPPGSGKGTQGKMLAADLKIPYFSTGDAFRETKDEDIKKYLKEGRLVPDDVVFKIVIDFINDKDSYILDGYPRSVNQAIMLDDFLDSRKERLDLVLNIIVSDDEIIERLTNRYICKNCNMIYNLRTNPPKKDFICDVCGNRIVKREDDKEEVIRKRIKIYYDETQPIIDYYKKKSILKEVDGNEKPKIVFEIIRNLITNGQK</sequence>
<feature type="binding site" evidence="5">
    <location>
        <position position="124"/>
    </location>
    <ligand>
        <name>Zn(2+)</name>
        <dbReference type="ChEBI" id="CHEBI:29105"/>
        <note>structural</note>
    </ligand>
</feature>
<name>A0A7C4YJ31_UNCW3</name>
<evidence type="ECO:0000259" key="8">
    <source>
        <dbReference type="Pfam" id="PF05191"/>
    </source>
</evidence>
<keyword evidence="5" id="KW-0862">Zinc</keyword>
<dbReference type="UniPathway" id="UPA00588">
    <property type="reaction ID" value="UER00649"/>
</dbReference>
<evidence type="ECO:0000256" key="4">
    <source>
        <dbReference type="ARBA" id="ARBA00022777"/>
    </source>
</evidence>
<dbReference type="InterPro" id="IPR027417">
    <property type="entry name" value="P-loop_NTPase"/>
</dbReference>
<feature type="binding site" evidence="5">
    <location>
        <position position="144"/>
    </location>
    <ligand>
        <name>Zn(2+)</name>
        <dbReference type="ChEBI" id="CHEBI:29105"/>
        <note>structural</note>
    </ligand>
</feature>
<comment type="function">
    <text evidence="5">Catalyzes the reversible transfer of the terminal phosphate group between ATP and AMP. Plays an important role in cellular energy homeostasis and in adenine nucleotide metabolism.</text>
</comment>
<feature type="domain" description="Adenylate kinase active site lid" evidence="8">
    <location>
        <begin position="118"/>
        <end position="153"/>
    </location>
</feature>
<proteinExistence type="inferred from homology"/>
<feature type="binding site" evidence="5">
    <location>
        <position position="151"/>
    </location>
    <ligand>
        <name>AMP</name>
        <dbReference type="ChEBI" id="CHEBI:456215"/>
    </ligand>
</feature>
<dbReference type="EMBL" id="DTHG01000095">
    <property type="protein sequence ID" value="HGW92409.1"/>
    <property type="molecule type" value="Genomic_DNA"/>
</dbReference>
<dbReference type="PRINTS" id="PR00094">
    <property type="entry name" value="ADENYLTKNASE"/>
</dbReference>
<protein>
    <recommendedName>
        <fullName evidence="5 7">Adenylate kinase</fullName>
        <shortName evidence="5">AK</shortName>
        <ecNumber evidence="5 7">2.7.4.3</ecNumber>
    </recommendedName>
    <alternativeName>
        <fullName evidence="5">ATP-AMP transphosphorylase</fullName>
    </alternativeName>
    <alternativeName>
        <fullName evidence="5">ATP:AMP phosphotransferase</fullName>
    </alternativeName>
    <alternativeName>
        <fullName evidence="5">Adenylate monophosphate kinase</fullName>
    </alternativeName>
</protein>
<dbReference type="SUPFAM" id="SSF52540">
    <property type="entry name" value="P-loop containing nucleoside triphosphate hydrolases"/>
    <property type="match status" value="1"/>
</dbReference>
<feature type="binding site" evidence="5">
    <location>
        <position position="162"/>
    </location>
    <ligand>
        <name>AMP</name>
        <dbReference type="ChEBI" id="CHEBI:456215"/>
    </ligand>
</feature>
<keyword evidence="1 5" id="KW-0808">Transferase</keyword>
<dbReference type="HAMAP" id="MF_00235">
    <property type="entry name" value="Adenylate_kinase_Adk"/>
    <property type="match status" value="1"/>
</dbReference>
<keyword evidence="5" id="KW-0479">Metal-binding</keyword>
<feature type="region of interest" description="LID" evidence="5">
    <location>
        <begin position="117"/>
        <end position="154"/>
    </location>
</feature>
<evidence type="ECO:0000313" key="9">
    <source>
        <dbReference type="EMBL" id="HGW92409.1"/>
    </source>
</evidence>
<comment type="subcellular location">
    <subcellularLocation>
        <location evidence="5 7">Cytoplasm</location>
    </subcellularLocation>
</comment>
<keyword evidence="5 7" id="KW-0067">ATP-binding</keyword>
<dbReference type="InterPro" id="IPR007862">
    <property type="entry name" value="Adenylate_kinase_lid-dom"/>
</dbReference>
<dbReference type="Gene3D" id="3.40.50.300">
    <property type="entry name" value="P-loop containing nucleotide triphosphate hydrolases"/>
    <property type="match status" value="1"/>
</dbReference>
<keyword evidence="5" id="KW-0963">Cytoplasm</keyword>
<comment type="subunit">
    <text evidence="5 7">Monomer.</text>
</comment>
<feature type="binding site" evidence="5">
    <location>
        <position position="83"/>
    </location>
    <ligand>
        <name>AMP</name>
        <dbReference type="ChEBI" id="CHEBI:456215"/>
    </ligand>
</feature>
<dbReference type="GO" id="GO:0008270">
    <property type="term" value="F:zinc ion binding"/>
    <property type="evidence" value="ECO:0007669"/>
    <property type="project" value="UniProtKB-UniRule"/>
</dbReference>
<accession>A0A7C4YJ31</accession>
<feature type="binding site" evidence="5">
    <location>
        <begin position="127"/>
        <end position="128"/>
    </location>
    <ligand>
        <name>ATP</name>
        <dbReference type="ChEBI" id="CHEBI:30616"/>
    </ligand>
</feature>
<reference evidence="9" key="1">
    <citation type="journal article" date="2020" name="mSystems">
        <title>Genome- and Community-Level Interaction Insights into Carbon Utilization and Element Cycling Functions of Hydrothermarchaeota in Hydrothermal Sediment.</title>
        <authorList>
            <person name="Zhou Z."/>
            <person name="Liu Y."/>
            <person name="Xu W."/>
            <person name="Pan J."/>
            <person name="Luo Z.H."/>
            <person name="Li M."/>
        </authorList>
    </citation>
    <scope>NUCLEOTIDE SEQUENCE [LARGE SCALE GENOMIC DNA]</scope>
    <source>
        <strain evidence="9">SpSt-780</strain>
    </source>
</reference>
<dbReference type="SUPFAM" id="SSF57774">
    <property type="entry name" value="Microbial and mitochondrial ADK, insert 'zinc finger' domain"/>
    <property type="match status" value="1"/>
</dbReference>
<dbReference type="Pfam" id="PF05191">
    <property type="entry name" value="ADK_lid"/>
    <property type="match status" value="1"/>
</dbReference>
<evidence type="ECO:0000256" key="2">
    <source>
        <dbReference type="ARBA" id="ARBA00022727"/>
    </source>
</evidence>
<dbReference type="InterPro" id="IPR033690">
    <property type="entry name" value="Adenylat_kinase_CS"/>
</dbReference>
<dbReference type="InterPro" id="IPR036193">
    <property type="entry name" value="ADK_active_lid_dom_sf"/>
</dbReference>
<feature type="binding site" evidence="5">
    <location>
        <position position="190"/>
    </location>
    <ligand>
        <name>ATP</name>
        <dbReference type="ChEBI" id="CHEBI:30616"/>
    </ligand>
</feature>